<feature type="compositionally biased region" description="Pro residues" evidence="2">
    <location>
        <begin position="400"/>
        <end position="410"/>
    </location>
</feature>
<gene>
    <name evidence="3" type="ORF">GN958_ATG17681</name>
</gene>
<evidence type="ECO:0000313" key="4">
    <source>
        <dbReference type="Proteomes" id="UP000704712"/>
    </source>
</evidence>
<feature type="compositionally biased region" description="Basic and acidic residues" evidence="2">
    <location>
        <begin position="412"/>
        <end position="423"/>
    </location>
</feature>
<evidence type="ECO:0000256" key="1">
    <source>
        <dbReference type="SAM" id="Coils"/>
    </source>
</evidence>
<feature type="region of interest" description="Disordered" evidence="2">
    <location>
        <begin position="398"/>
        <end position="466"/>
    </location>
</feature>
<accession>A0A8S9U1D1</accession>
<feature type="compositionally biased region" description="Polar residues" evidence="2">
    <location>
        <begin position="117"/>
        <end position="135"/>
    </location>
</feature>
<feature type="compositionally biased region" description="Polar residues" evidence="2">
    <location>
        <begin position="204"/>
        <end position="224"/>
    </location>
</feature>
<feature type="region of interest" description="Disordered" evidence="2">
    <location>
        <begin position="117"/>
        <end position="343"/>
    </location>
</feature>
<dbReference type="EMBL" id="JAACNO010002454">
    <property type="protein sequence ID" value="KAF4133117.1"/>
    <property type="molecule type" value="Genomic_DNA"/>
</dbReference>
<protein>
    <submittedName>
        <fullName evidence="3">Uncharacterized protein</fullName>
    </submittedName>
</protein>
<feature type="compositionally biased region" description="Basic and acidic residues" evidence="2">
    <location>
        <begin position="138"/>
        <end position="154"/>
    </location>
</feature>
<evidence type="ECO:0000256" key="2">
    <source>
        <dbReference type="SAM" id="MobiDB-lite"/>
    </source>
</evidence>
<feature type="compositionally biased region" description="Polar residues" evidence="2">
    <location>
        <begin position="317"/>
        <end position="343"/>
    </location>
</feature>
<evidence type="ECO:0000313" key="3">
    <source>
        <dbReference type="EMBL" id="KAF4133117.1"/>
    </source>
</evidence>
<feature type="coiled-coil region" evidence="1">
    <location>
        <begin position="361"/>
        <end position="395"/>
    </location>
</feature>
<reference evidence="3" key="1">
    <citation type="submission" date="2020-03" db="EMBL/GenBank/DDBJ databases">
        <title>Hybrid Assembly of Korean Phytophthora infestans isolates.</title>
        <authorList>
            <person name="Prokchorchik M."/>
            <person name="Lee Y."/>
            <person name="Seo J."/>
            <person name="Cho J.-H."/>
            <person name="Park Y.-E."/>
            <person name="Jang D.-C."/>
            <person name="Im J.-S."/>
            <person name="Choi J.-G."/>
            <person name="Park H.-J."/>
            <person name="Lee G.-B."/>
            <person name="Lee Y.-G."/>
            <person name="Hong S.-Y."/>
            <person name="Cho K."/>
            <person name="Sohn K.H."/>
        </authorList>
    </citation>
    <scope>NUCLEOTIDE SEQUENCE</scope>
    <source>
        <strain evidence="3">KR_2_A2</strain>
    </source>
</reference>
<dbReference type="AlphaFoldDB" id="A0A8S9U1D1"/>
<keyword evidence="1" id="KW-0175">Coiled coil</keyword>
<dbReference type="Proteomes" id="UP000704712">
    <property type="component" value="Unassembled WGS sequence"/>
</dbReference>
<comment type="caution">
    <text evidence="3">The sequence shown here is derived from an EMBL/GenBank/DDBJ whole genome shotgun (WGS) entry which is preliminary data.</text>
</comment>
<name>A0A8S9U1D1_PHYIN</name>
<organism evidence="3 4">
    <name type="scientific">Phytophthora infestans</name>
    <name type="common">Potato late blight agent</name>
    <name type="synonym">Botrytis infestans</name>
    <dbReference type="NCBI Taxonomy" id="4787"/>
    <lineage>
        <taxon>Eukaryota</taxon>
        <taxon>Sar</taxon>
        <taxon>Stramenopiles</taxon>
        <taxon>Oomycota</taxon>
        <taxon>Peronosporomycetes</taxon>
        <taxon>Peronosporales</taxon>
        <taxon>Peronosporaceae</taxon>
        <taxon>Phytophthora</taxon>
    </lineage>
</organism>
<proteinExistence type="predicted"/>
<sequence>MSAELTAPALQDGDRLDIFDGDGIWNVEQVLRPPTPETVEVTCCVEKSNATAYQSDEEARSMLTKLKKKNKSKGEVRLKNLKNLTLSTELLSMCDAQEDFPAFEEGTLCVQLKTNWSSPAKSGQTSHDRATSSSPGAGKDDASSVFKESKEPKDVTVAPENPEIPTQKPVNFRKRARSHDEEESSSSTDSCRAGKTKASRQEPQESQSTAAKETLSTDSDQTGKTKAPPPAKRNQKPKPAAKEVHVSPRKYVKTPKVLKSQRTRSANLPPYTPPHPRLLLKAKPGDEKNVTRANIPNQARDVPCANTDVADKHLPPTDQQETSAAVKRNVTSESKAVEESTSPMKNLARLTKATVRADEQLQNVETALESKLTELAEKSAKAEGLRNKYAALKIRVLSPPRAPASPPPHTHIPQEDMSHERNQTHSSTSIPLRVAQKVRKESTRREKNANGRPGDTRSSTLKRRTSPAKCGIRGLELVLDDLLAKDLIHRLSATTTSTAAELDAIKAELLASPKVHFSNVLRLEETGEEAFGLTPHCTIMNTAQQVSQPAPVVVVEHRIEGNLKPGMVIASMATDPHRLGFYF</sequence>
<feature type="compositionally biased region" description="Basic and acidic residues" evidence="2">
    <location>
        <begin position="438"/>
        <end position="449"/>
    </location>
</feature>